<comment type="caution">
    <text evidence="1">The sequence shown here is derived from an EMBL/GenBank/DDBJ whole genome shotgun (WGS) entry which is preliminary data.</text>
</comment>
<protein>
    <submittedName>
        <fullName evidence="1">Uncharacterized protein</fullName>
    </submittedName>
</protein>
<evidence type="ECO:0000313" key="1">
    <source>
        <dbReference type="EMBL" id="TVY09867.1"/>
    </source>
</evidence>
<sequence length="61" mass="7458">MSIESTKANLQKYINSYEKCVANFDQERIEHKHKYELAQQKYEFYCTKLAEFRYLLNELES</sequence>
<dbReference type="AlphaFoldDB" id="A0A559KCK9"/>
<dbReference type="EMBL" id="VNJI01000011">
    <property type="protein sequence ID" value="TVY09867.1"/>
    <property type="molecule type" value="Genomic_DNA"/>
</dbReference>
<proteinExistence type="predicted"/>
<organism evidence="1 2">
    <name type="scientific">Paenibacillus cremeus</name>
    <dbReference type="NCBI Taxonomy" id="2163881"/>
    <lineage>
        <taxon>Bacteria</taxon>
        <taxon>Bacillati</taxon>
        <taxon>Bacillota</taxon>
        <taxon>Bacilli</taxon>
        <taxon>Bacillales</taxon>
        <taxon>Paenibacillaceae</taxon>
        <taxon>Paenibacillus</taxon>
    </lineage>
</organism>
<keyword evidence="2" id="KW-1185">Reference proteome</keyword>
<gene>
    <name evidence="1" type="ORF">FPZ49_10875</name>
</gene>
<dbReference type="Proteomes" id="UP000317036">
    <property type="component" value="Unassembled WGS sequence"/>
</dbReference>
<evidence type="ECO:0000313" key="2">
    <source>
        <dbReference type="Proteomes" id="UP000317036"/>
    </source>
</evidence>
<accession>A0A559KCK9</accession>
<dbReference type="RefSeq" id="WP_144846398.1">
    <property type="nucleotide sequence ID" value="NZ_VNJI01000011.1"/>
</dbReference>
<reference evidence="1 2" key="1">
    <citation type="submission" date="2019-07" db="EMBL/GenBank/DDBJ databases">
        <authorList>
            <person name="Kim J."/>
        </authorList>
    </citation>
    <scope>NUCLEOTIDE SEQUENCE [LARGE SCALE GENOMIC DNA]</scope>
    <source>
        <strain evidence="1 2">JC52</strain>
    </source>
</reference>
<name>A0A559KCK9_9BACL</name>